<evidence type="ECO:0000256" key="6">
    <source>
        <dbReference type="ARBA" id="ARBA00022840"/>
    </source>
</evidence>
<name>A0A2G2X3Y8_CAPBA</name>
<dbReference type="CDD" id="cd00009">
    <property type="entry name" value="AAA"/>
    <property type="match status" value="1"/>
</dbReference>
<organism evidence="12 13">
    <name type="scientific">Capsicum baccatum</name>
    <name type="common">Peruvian pepper</name>
    <dbReference type="NCBI Taxonomy" id="33114"/>
    <lineage>
        <taxon>Eukaryota</taxon>
        <taxon>Viridiplantae</taxon>
        <taxon>Streptophyta</taxon>
        <taxon>Embryophyta</taxon>
        <taxon>Tracheophyta</taxon>
        <taxon>Spermatophyta</taxon>
        <taxon>Magnoliopsida</taxon>
        <taxon>eudicotyledons</taxon>
        <taxon>Gunneridae</taxon>
        <taxon>Pentapetalae</taxon>
        <taxon>asterids</taxon>
        <taxon>lamiids</taxon>
        <taxon>Solanales</taxon>
        <taxon>Solanaceae</taxon>
        <taxon>Solanoideae</taxon>
        <taxon>Capsiceae</taxon>
        <taxon>Capsicum</taxon>
    </lineage>
</organism>
<feature type="domain" description="Disease resistance protein winged helix" evidence="11">
    <location>
        <begin position="479"/>
        <end position="548"/>
    </location>
</feature>
<dbReference type="InterPro" id="IPR027417">
    <property type="entry name" value="P-loop_NTPase"/>
</dbReference>
<dbReference type="Gene3D" id="1.10.10.10">
    <property type="entry name" value="Winged helix-like DNA-binding domain superfamily/Winged helix DNA-binding domain"/>
    <property type="match status" value="1"/>
</dbReference>
<comment type="similarity">
    <text evidence="1">Belongs to the disease resistance NB-LRR family.</text>
</comment>
<dbReference type="InterPro" id="IPR002182">
    <property type="entry name" value="NB-ARC"/>
</dbReference>
<feature type="region of interest" description="Disordered" evidence="8">
    <location>
        <begin position="47"/>
        <end position="66"/>
    </location>
</feature>
<dbReference type="Gene3D" id="1.10.8.430">
    <property type="entry name" value="Helical domain of apoptotic protease-activating factors"/>
    <property type="match status" value="1"/>
</dbReference>
<dbReference type="GO" id="GO:0005524">
    <property type="term" value="F:ATP binding"/>
    <property type="evidence" value="ECO:0007669"/>
    <property type="project" value="UniProtKB-KW"/>
</dbReference>
<dbReference type="SUPFAM" id="SSF52540">
    <property type="entry name" value="P-loop containing nucleoside triphosphate hydrolases"/>
    <property type="match status" value="1"/>
</dbReference>
<reference evidence="13" key="2">
    <citation type="journal article" date="2017" name="J. Anim. Genet.">
        <title>Multiple reference genome sequences of hot pepper reveal the massive evolution of plant disease resistance genes by retroduplication.</title>
        <authorList>
            <person name="Kim S."/>
            <person name="Park J."/>
            <person name="Yeom S.-I."/>
            <person name="Kim Y.-M."/>
            <person name="Seo E."/>
            <person name="Kim K.-T."/>
            <person name="Kim M.-S."/>
            <person name="Lee J.M."/>
            <person name="Cheong K."/>
            <person name="Shin H.-S."/>
            <person name="Kim S.-B."/>
            <person name="Han K."/>
            <person name="Lee J."/>
            <person name="Park M."/>
            <person name="Lee H.-A."/>
            <person name="Lee H.-Y."/>
            <person name="Lee Y."/>
            <person name="Oh S."/>
            <person name="Lee J.H."/>
            <person name="Choi E."/>
            <person name="Choi E."/>
            <person name="Lee S.E."/>
            <person name="Jeon J."/>
            <person name="Kim H."/>
            <person name="Choi G."/>
            <person name="Song H."/>
            <person name="Lee J."/>
            <person name="Lee S.-C."/>
            <person name="Kwon J.-K."/>
            <person name="Lee H.-Y."/>
            <person name="Koo N."/>
            <person name="Hong Y."/>
            <person name="Kim R.W."/>
            <person name="Kang W.-H."/>
            <person name="Huh J.H."/>
            <person name="Kang B.-C."/>
            <person name="Yang T.-J."/>
            <person name="Lee Y.-H."/>
            <person name="Bennetzen J.L."/>
            <person name="Choi D."/>
        </authorList>
    </citation>
    <scope>NUCLEOTIDE SEQUENCE [LARGE SCALE GENOMIC DNA]</scope>
    <source>
        <strain evidence="13">cv. PBC81</strain>
    </source>
</reference>
<evidence type="ECO:0000256" key="2">
    <source>
        <dbReference type="ARBA" id="ARBA00022614"/>
    </source>
</evidence>
<dbReference type="Proteomes" id="UP000224567">
    <property type="component" value="Unassembled WGS sequence"/>
</dbReference>
<evidence type="ECO:0000256" key="4">
    <source>
        <dbReference type="ARBA" id="ARBA00022741"/>
    </source>
</evidence>
<evidence type="ECO:0000256" key="5">
    <source>
        <dbReference type="ARBA" id="ARBA00022821"/>
    </source>
</evidence>
<dbReference type="InterPro" id="IPR001611">
    <property type="entry name" value="Leu-rich_rpt"/>
</dbReference>
<comment type="caution">
    <text evidence="12">The sequence shown here is derived from an EMBL/GenBank/DDBJ whole genome shotgun (WGS) entry which is preliminary data.</text>
</comment>
<dbReference type="AlphaFoldDB" id="A0A2G2X3Y8"/>
<feature type="domain" description="NB-ARC" evidence="9">
    <location>
        <begin position="236"/>
        <end position="393"/>
    </location>
</feature>
<dbReference type="PRINTS" id="PR00364">
    <property type="entry name" value="DISEASERSIST"/>
</dbReference>
<evidence type="ECO:0000256" key="1">
    <source>
        <dbReference type="ARBA" id="ARBA00008894"/>
    </source>
</evidence>
<keyword evidence="13" id="KW-1185">Reference proteome</keyword>
<protein>
    <submittedName>
        <fullName evidence="12">Uncharacterized protein</fullName>
    </submittedName>
</protein>
<feature type="compositionally biased region" description="Basic and acidic residues" evidence="8">
    <location>
        <begin position="47"/>
        <end position="61"/>
    </location>
</feature>
<dbReference type="OrthoDB" id="1926275at2759"/>
<dbReference type="FunFam" id="3.40.50.300:FF:001091">
    <property type="entry name" value="Probable disease resistance protein At1g61300"/>
    <property type="match status" value="1"/>
</dbReference>
<dbReference type="PANTHER" id="PTHR33463">
    <property type="entry name" value="NB-ARC DOMAIN-CONTAINING PROTEIN-RELATED"/>
    <property type="match status" value="1"/>
</dbReference>
<accession>A0A2G2X3Y8</accession>
<dbReference type="Pfam" id="PF23247">
    <property type="entry name" value="LRR_RPS2"/>
    <property type="match status" value="1"/>
</dbReference>
<sequence length="1065" mass="121845">MEAVAGKVIDLIEKAGTYFIRKIKSCINFGEDLKTLERNVRQLSDKAVDTKTDVENQERSGRQKRRRQVESWLNEVELLGKDFSELQKAATTGKKNRGVLKMLNEKVAELEQRSNFGELVYEREDLETVERNVKQLSDKAVDMRTEIENQERSGRKKRKQQVESWLNEVEQLEKNLRELKEEATRGKEDRGALKKLNGTVAELEQRGDFGDLMCDVYESEECPMQVQPVQAETSNQNLEVIWTWLQDENVSSIGIYGMGGVGKTTLAKHIHNRLVNDHRYQVRWLTVSQGFSIKGLQDELAKFVNLDLSNEEDEHRRSAKLNRAFQKTNKMVIILDDVWDRLSLEKLGDPLGVEGYKLILTTRSYEVCLKMGCQIQLEVKTLNTDDAWELFRKGLGFETQLSPDIERVAKSMAGRCEGLPLGLITLAGSMRGVTDIREWRNALNEFPEDMESDVFKVLKYSYDRLRDKTMQECFLYCALYPEDDVIEIDALIGRFIMEGLVKGNSREEEFNRGHTILNKLVKLCLLEATVDDSEDEAVRMHDLLREMALRITTNKPRYLVRAGRGSQVLEEQDWVFNLDRASFYESKIKRIPDDMAPNCPTLSTLILSYCGLTMIPGSFFQYMNNLQVLDLSYNSELMDLPSSISNLDILRALSLRECDQLRSVPPLGKLKNLRVLDVFCTGIKEVPQGMENLVKLKFLDMGGTDLDELPKEILPKLSQLQYLNLPGSVNAPGEDLASLELLEEFGGSFCNFHNFNKFTSSHYNYEKDWWYNILVGPTKAGVSLNNRLWKLRRVIVRNCTIEAGGGEAATSIFLPHGIDILEIKYCDGLSSCFVDNFLSRTTLRGLTCKIKHCDDIEWIVNVPSGRDTTANPHCISFHSLVVRWLRNLVGLCKGKVASHTFSGLTELYIYDCDRMKKLFPRAVLQDLKNLEKLFVGRCSEMEEIIGSEEGEGSRQSISSSTSTTADLPKLKLLKLVYLFELKSICEGKLMCDSLEAMEFGYCLNLKRLPFYTTNEHPFPSLGVIRVYEEGWWKTLEWEQSHLSTLFQPYVTYLGSSLARHYLSLE</sequence>
<dbReference type="InterPro" id="IPR050905">
    <property type="entry name" value="Plant_NBS-LRR"/>
</dbReference>
<dbReference type="GO" id="GO:0043531">
    <property type="term" value="F:ADP binding"/>
    <property type="evidence" value="ECO:0007669"/>
    <property type="project" value="InterPro"/>
</dbReference>
<dbReference type="FunFam" id="1.10.10.10:FF:000322">
    <property type="entry name" value="Probable disease resistance protein At1g63360"/>
    <property type="match status" value="1"/>
</dbReference>
<proteinExistence type="inferred from homology"/>
<dbReference type="InterPro" id="IPR042197">
    <property type="entry name" value="Apaf_helical"/>
</dbReference>
<dbReference type="InterPro" id="IPR057135">
    <property type="entry name" value="At4g27190-like_LRR"/>
</dbReference>
<evidence type="ECO:0000259" key="10">
    <source>
        <dbReference type="Pfam" id="PF23247"/>
    </source>
</evidence>
<feature type="coiled-coil region" evidence="7">
    <location>
        <begin position="119"/>
        <end position="189"/>
    </location>
</feature>
<evidence type="ECO:0000259" key="11">
    <source>
        <dbReference type="Pfam" id="PF23559"/>
    </source>
</evidence>
<evidence type="ECO:0000256" key="8">
    <source>
        <dbReference type="SAM" id="MobiDB-lite"/>
    </source>
</evidence>
<gene>
    <name evidence="12" type="ORF">CQW23_06632</name>
</gene>
<reference evidence="12 13" key="1">
    <citation type="journal article" date="2017" name="Genome Biol.">
        <title>New reference genome sequences of hot pepper reveal the massive evolution of plant disease-resistance genes by retroduplication.</title>
        <authorList>
            <person name="Kim S."/>
            <person name="Park J."/>
            <person name="Yeom S.I."/>
            <person name="Kim Y.M."/>
            <person name="Seo E."/>
            <person name="Kim K.T."/>
            <person name="Kim M.S."/>
            <person name="Lee J.M."/>
            <person name="Cheong K."/>
            <person name="Shin H.S."/>
            <person name="Kim S.B."/>
            <person name="Han K."/>
            <person name="Lee J."/>
            <person name="Park M."/>
            <person name="Lee H.A."/>
            <person name="Lee H.Y."/>
            <person name="Lee Y."/>
            <person name="Oh S."/>
            <person name="Lee J.H."/>
            <person name="Choi E."/>
            <person name="Choi E."/>
            <person name="Lee S.E."/>
            <person name="Jeon J."/>
            <person name="Kim H."/>
            <person name="Choi G."/>
            <person name="Song H."/>
            <person name="Lee J."/>
            <person name="Lee S.C."/>
            <person name="Kwon J.K."/>
            <person name="Lee H.Y."/>
            <person name="Koo N."/>
            <person name="Hong Y."/>
            <person name="Kim R.W."/>
            <person name="Kang W.H."/>
            <person name="Huh J.H."/>
            <person name="Kang B.C."/>
            <person name="Yang T.J."/>
            <person name="Lee Y.H."/>
            <person name="Bennetzen J.L."/>
            <person name="Choi D."/>
        </authorList>
    </citation>
    <scope>NUCLEOTIDE SEQUENCE [LARGE SCALE GENOMIC DNA]</scope>
    <source>
        <strain evidence="13">cv. PBC81</strain>
    </source>
</reference>
<evidence type="ECO:0000256" key="7">
    <source>
        <dbReference type="SAM" id="Coils"/>
    </source>
</evidence>
<keyword evidence="5" id="KW-0611">Plant defense</keyword>
<evidence type="ECO:0000259" key="9">
    <source>
        <dbReference type="Pfam" id="PF00931"/>
    </source>
</evidence>
<dbReference type="GO" id="GO:0051607">
    <property type="term" value="P:defense response to virus"/>
    <property type="evidence" value="ECO:0007669"/>
    <property type="project" value="UniProtKB-ARBA"/>
</dbReference>
<keyword evidence="3" id="KW-0677">Repeat</keyword>
<dbReference type="SUPFAM" id="SSF52058">
    <property type="entry name" value="L domain-like"/>
    <property type="match status" value="1"/>
</dbReference>
<keyword evidence="7" id="KW-0175">Coiled coil</keyword>
<dbReference type="Gene3D" id="3.40.50.300">
    <property type="entry name" value="P-loop containing nucleotide triphosphate hydrolases"/>
    <property type="match status" value="1"/>
</dbReference>
<feature type="domain" description="Disease resistance protein At4g27190-like leucine-rich repeats" evidence="10">
    <location>
        <begin position="891"/>
        <end position="1008"/>
    </location>
</feature>
<dbReference type="InterPro" id="IPR032675">
    <property type="entry name" value="LRR_dom_sf"/>
</dbReference>
<dbReference type="EMBL" id="MLFT02000003">
    <property type="protein sequence ID" value="PHT52170.1"/>
    <property type="molecule type" value="Genomic_DNA"/>
</dbReference>
<keyword evidence="2" id="KW-0433">Leucine-rich repeat</keyword>
<keyword evidence="4" id="KW-0547">Nucleotide-binding</keyword>
<dbReference type="PANTHER" id="PTHR33463:SF187">
    <property type="entry name" value="AND NB-ARC DOMAIN DISEASE RESISTANCE PROTEIN, PUTATIVE-RELATED"/>
    <property type="match status" value="1"/>
</dbReference>
<dbReference type="Pfam" id="PF00931">
    <property type="entry name" value="NB-ARC"/>
    <property type="match status" value="1"/>
</dbReference>
<dbReference type="Gene3D" id="3.80.10.10">
    <property type="entry name" value="Ribonuclease Inhibitor"/>
    <property type="match status" value="2"/>
</dbReference>
<evidence type="ECO:0000256" key="3">
    <source>
        <dbReference type="ARBA" id="ARBA00022737"/>
    </source>
</evidence>
<dbReference type="Pfam" id="PF13855">
    <property type="entry name" value="LRR_8"/>
    <property type="match status" value="1"/>
</dbReference>
<dbReference type="Pfam" id="PF23559">
    <property type="entry name" value="WHD_DRP"/>
    <property type="match status" value="1"/>
</dbReference>
<evidence type="ECO:0000313" key="12">
    <source>
        <dbReference type="EMBL" id="PHT52170.1"/>
    </source>
</evidence>
<evidence type="ECO:0000313" key="13">
    <source>
        <dbReference type="Proteomes" id="UP000224567"/>
    </source>
</evidence>
<dbReference type="InterPro" id="IPR058922">
    <property type="entry name" value="WHD_DRP"/>
</dbReference>
<keyword evidence="6" id="KW-0067">ATP-binding</keyword>
<dbReference type="InterPro" id="IPR036388">
    <property type="entry name" value="WH-like_DNA-bd_sf"/>
</dbReference>